<dbReference type="GO" id="GO:0022857">
    <property type="term" value="F:transmembrane transporter activity"/>
    <property type="evidence" value="ECO:0007669"/>
    <property type="project" value="InterPro"/>
</dbReference>
<feature type="domain" description="Major facilitator superfamily (MFS) profile" evidence="6">
    <location>
        <begin position="205"/>
        <end position="393"/>
    </location>
</feature>
<proteinExistence type="predicted"/>
<dbReference type="InterPro" id="IPR020846">
    <property type="entry name" value="MFS_dom"/>
</dbReference>
<dbReference type="SUPFAM" id="SSF103473">
    <property type="entry name" value="MFS general substrate transporter"/>
    <property type="match status" value="1"/>
</dbReference>
<name>A0A512DYN3_9PROT</name>
<keyword evidence="3 5" id="KW-1133">Transmembrane helix</keyword>
<feature type="transmembrane region" description="Helical" evidence="5">
    <location>
        <begin position="96"/>
        <end position="115"/>
    </location>
</feature>
<evidence type="ECO:0000256" key="4">
    <source>
        <dbReference type="ARBA" id="ARBA00023136"/>
    </source>
</evidence>
<keyword evidence="4 5" id="KW-0472">Membrane</keyword>
<organism evidence="7 8">
    <name type="scientific">Skermanella aerolata</name>
    <dbReference type="NCBI Taxonomy" id="393310"/>
    <lineage>
        <taxon>Bacteria</taxon>
        <taxon>Pseudomonadati</taxon>
        <taxon>Pseudomonadota</taxon>
        <taxon>Alphaproteobacteria</taxon>
        <taxon>Rhodospirillales</taxon>
        <taxon>Azospirillaceae</taxon>
        <taxon>Skermanella</taxon>
    </lineage>
</organism>
<gene>
    <name evidence="7" type="ORF">SAE02_56800</name>
</gene>
<evidence type="ECO:0000256" key="3">
    <source>
        <dbReference type="ARBA" id="ARBA00022989"/>
    </source>
</evidence>
<dbReference type="Proteomes" id="UP000321523">
    <property type="component" value="Unassembled WGS sequence"/>
</dbReference>
<dbReference type="AlphaFoldDB" id="A0A512DYN3"/>
<feature type="transmembrane region" description="Helical" evidence="5">
    <location>
        <begin position="158"/>
        <end position="176"/>
    </location>
</feature>
<dbReference type="EMBL" id="BJYZ01000029">
    <property type="protein sequence ID" value="GEO41532.1"/>
    <property type="molecule type" value="Genomic_DNA"/>
</dbReference>
<feature type="transmembrane region" description="Helical" evidence="5">
    <location>
        <begin position="363"/>
        <end position="386"/>
    </location>
</feature>
<dbReference type="PANTHER" id="PTHR23537">
    <property type="match status" value="1"/>
</dbReference>
<evidence type="ECO:0000313" key="8">
    <source>
        <dbReference type="Proteomes" id="UP000321523"/>
    </source>
</evidence>
<dbReference type="PRINTS" id="PR01035">
    <property type="entry name" value="TCRTETA"/>
</dbReference>
<evidence type="ECO:0000259" key="6">
    <source>
        <dbReference type="PROSITE" id="PS50850"/>
    </source>
</evidence>
<evidence type="ECO:0000256" key="2">
    <source>
        <dbReference type="ARBA" id="ARBA00022692"/>
    </source>
</evidence>
<comment type="subcellular location">
    <subcellularLocation>
        <location evidence="1">Membrane</location>
        <topology evidence="1">Multi-pass membrane protein</topology>
    </subcellularLocation>
</comment>
<feature type="transmembrane region" description="Helical" evidence="5">
    <location>
        <begin position="270"/>
        <end position="289"/>
    </location>
</feature>
<feature type="transmembrane region" description="Helical" evidence="5">
    <location>
        <begin position="38"/>
        <end position="59"/>
    </location>
</feature>
<dbReference type="InterPro" id="IPR036259">
    <property type="entry name" value="MFS_trans_sf"/>
</dbReference>
<keyword evidence="8" id="KW-1185">Reference proteome</keyword>
<feature type="transmembrane region" description="Helical" evidence="5">
    <location>
        <begin position="71"/>
        <end position="90"/>
    </location>
</feature>
<comment type="caution">
    <text evidence="7">The sequence shown here is derived from an EMBL/GenBank/DDBJ whole genome shotgun (WGS) entry which is preliminary data.</text>
</comment>
<reference evidence="7 8" key="1">
    <citation type="submission" date="2019-07" db="EMBL/GenBank/DDBJ databases">
        <title>Whole genome shotgun sequence of Skermanella aerolata NBRC 106429.</title>
        <authorList>
            <person name="Hosoyama A."/>
            <person name="Uohara A."/>
            <person name="Ohji S."/>
            <person name="Ichikawa N."/>
        </authorList>
    </citation>
    <scope>NUCLEOTIDE SEQUENCE [LARGE SCALE GENOMIC DNA]</scope>
    <source>
        <strain evidence="7 8">NBRC 106429</strain>
    </source>
</reference>
<dbReference type="GO" id="GO:0005886">
    <property type="term" value="C:plasma membrane"/>
    <property type="evidence" value="ECO:0007669"/>
    <property type="project" value="TreeGrafter"/>
</dbReference>
<evidence type="ECO:0000256" key="5">
    <source>
        <dbReference type="SAM" id="Phobius"/>
    </source>
</evidence>
<protein>
    <submittedName>
        <fullName evidence="7">MFS transporter</fullName>
    </submittedName>
</protein>
<dbReference type="Pfam" id="PF06779">
    <property type="entry name" value="MFS_4"/>
    <property type="match status" value="1"/>
</dbReference>
<dbReference type="Gene3D" id="1.20.1250.20">
    <property type="entry name" value="MFS general substrate transporter like domains"/>
    <property type="match status" value="2"/>
</dbReference>
<accession>A0A512DYN3</accession>
<dbReference type="PANTHER" id="PTHR23537:SF1">
    <property type="entry name" value="SUGAR TRANSPORTER"/>
    <property type="match status" value="1"/>
</dbReference>
<dbReference type="InterPro" id="IPR010645">
    <property type="entry name" value="MFS_4"/>
</dbReference>
<dbReference type="PROSITE" id="PS50850">
    <property type="entry name" value="MFS"/>
    <property type="match status" value="1"/>
</dbReference>
<sequence>MALAGSVSLAVAMGVGRFAFTPLLPMMLRDGTIDIAQGSWLATANYLGYLAGALLCMVLPRSWSGAVMIRFGLIATVLLTLGMALPLPALWPLLRFLAGVVSAVVFVFTAGWCLARLARLGAPAMAGAIFTGPGLGIALSGLAATVMVAVHWSAATGWLVFALLAAVLSVVVWPVFKGADPAAPSAAATAPPPAPPAPVGGGTAEMTVFTLAYGLAGFGYIITATFLPVIAREALPGSVWLDLFWPILGLAVVAGALLTTRVPTRFDTRLVLAVCYAIQGLGVILTLFVSSLAGFIVSSALVGLFITSISFFAMQEARRLRPHHAARFMGLLTALYGIGQIAGPPLTAALLARLPSRAEGFGWSLGIASAALAAGACLYVVMYVVWPRRTARA</sequence>
<feature type="transmembrane region" description="Helical" evidence="5">
    <location>
        <begin position="295"/>
        <end position="313"/>
    </location>
</feature>
<evidence type="ECO:0000313" key="7">
    <source>
        <dbReference type="EMBL" id="GEO41532.1"/>
    </source>
</evidence>
<feature type="transmembrane region" description="Helical" evidence="5">
    <location>
        <begin position="211"/>
        <end position="231"/>
    </location>
</feature>
<feature type="transmembrane region" description="Helical" evidence="5">
    <location>
        <begin position="127"/>
        <end position="152"/>
    </location>
</feature>
<evidence type="ECO:0000256" key="1">
    <source>
        <dbReference type="ARBA" id="ARBA00004141"/>
    </source>
</evidence>
<keyword evidence="2 5" id="KW-0812">Transmembrane</keyword>
<feature type="transmembrane region" description="Helical" evidence="5">
    <location>
        <begin position="325"/>
        <end position="343"/>
    </location>
</feature>
<dbReference type="InterPro" id="IPR001958">
    <property type="entry name" value="Tet-R_TetA/multi-R_MdtG-like"/>
</dbReference>
<feature type="transmembrane region" description="Helical" evidence="5">
    <location>
        <begin position="237"/>
        <end position="258"/>
    </location>
</feature>